<name>A0ACB0J842_TRIPR</name>
<sequence>MDWNDELRWITRLSRGKGWRAQLLKSAAAETVYTVWNYRNDVCFGNRVHNTKIEE</sequence>
<dbReference type="EMBL" id="CASHSV030000024">
    <property type="protein sequence ID" value="CAJ2639863.1"/>
    <property type="molecule type" value="Genomic_DNA"/>
</dbReference>
<accession>A0ACB0J842</accession>
<organism evidence="1 2">
    <name type="scientific">Trifolium pratense</name>
    <name type="common">Red clover</name>
    <dbReference type="NCBI Taxonomy" id="57577"/>
    <lineage>
        <taxon>Eukaryota</taxon>
        <taxon>Viridiplantae</taxon>
        <taxon>Streptophyta</taxon>
        <taxon>Embryophyta</taxon>
        <taxon>Tracheophyta</taxon>
        <taxon>Spermatophyta</taxon>
        <taxon>Magnoliopsida</taxon>
        <taxon>eudicotyledons</taxon>
        <taxon>Gunneridae</taxon>
        <taxon>Pentapetalae</taxon>
        <taxon>rosids</taxon>
        <taxon>fabids</taxon>
        <taxon>Fabales</taxon>
        <taxon>Fabaceae</taxon>
        <taxon>Papilionoideae</taxon>
        <taxon>50 kb inversion clade</taxon>
        <taxon>NPAAA clade</taxon>
        <taxon>Hologalegina</taxon>
        <taxon>IRL clade</taxon>
        <taxon>Trifolieae</taxon>
        <taxon>Trifolium</taxon>
    </lineage>
</organism>
<protein>
    <submittedName>
        <fullName evidence="1">Uncharacterized protein</fullName>
    </submittedName>
</protein>
<proteinExistence type="predicted"/>
<dbReference type="Proteomes" id="UP001177021">
    <property type="component" value="Unassembled WGS sequence"/>
</dbReference>
<evidence type="ECO:0000313" key="1">
    <source>
        <dbReference type="EMBL" id="CAJ2639863.1"/>
    </source>
</evidence>
<gene>
    <name evidence="1" type="ORF">MILVUS5_LOCUS9811</name>
</gene>
<comment type="caution">
    <text evidence="1">The sequence shown here is derived from an EMBL/GenBank/DDBJ whole genome shotgun (WGS) entry which is preliminary data.</text>
</comment>
<reference evidence="1" key="1">
    <citation type="submission" date="2023-10" db="EMBL/GenBank/DDBJ databases">
        <authorList>
            <person name="Rodriguez Cubillos JULIANA M."/>
            <person name="De Vega J."/>
        </authorList>
    </citation>
    <scope>NUCLEOTIDE SEQUENCE</scope>
</reference>
<keyword evidence="2" id="KW-1185">Reference proteome</keyword>
<evidence type="ECO:0000313" key="2">
    <source>
        <dbReference type="Proteomes" id="UP001177021"/>
    </source>
</evidence>